<dbReference type="InterPro" id="IPR036390">
    <property type="entry name" value="WH_DNA-bd_sf"/>
</dbReference>
<evidence type="ECO:0000313" key="8">
    <source>
        <dbReference type="Proteomes" id="UP000198935"/>
    </source>
</evidence>
<proteinExistence type="inferred from homology"/>
<gene>
    <name evidence="7" type="ORF">SAMN05421736_101403</name>
</gene>
<dbReference type="Pfam" id="PF04198">
    <property type="entry name" value="Sugar-bind"/>
    <property type="match status" value="1"/>
</dbReference>
<evidence type="ECO:0000256" key="4">
    <source>
        <dbReference type="ARBA" id="ARBA00023163"/>
    </source>
</evidence>
<keyword evidence="3 7" id="KW-0238">DNA-binding</keyword>
<evidence type="ECO:0000256" key="2">
    <source>
        <dbReference type="ARBA" id="ARBA00023015"/>
    </source>
</evidence>
<dbReference type="OrthoDB" id="58802at2"/>
<dbReference type="AlphaFoldDB" id="A0A1H3H8A5"/>
<reference evidence="8" key="1">
    <citation type="submission" date="2016-10" db="EMBL/GenBank/DDBJ databases">
        <authorList>
            <person name="Varghese N."/>
            <person name="Submissions S."/>
        </authorList>
    </citation>
    <scope>NUCLEOTIDE SEQUENCE [LARGE SCALE GENOMIC DNA]</scope>
    <source>
        <strain evidence="8">SP</strain>
    </source>
</reference>
<dbReference type="PANTHER" id="PTHR34294:SF1">
    <property type="entry name" value="TRANSCRIPTIONAL REGULATOR LSRR"/>
    <property type="match status" value="1"/>
</dbReference>
<organism evidence="7 8">
    <name type="scientific">Evansella caseinilytica</name>
    <dbReference type="NCBI Taxonomy" id="1503961"/>
    <lineage>
        <taxon>Bacteria</taxon>
        <taxon>Bacillati</taxon>
        <taxon>Bacillota</taxon>
        <taxon>Bacilli</taxon>
        <taxon>Bacillales</taxon>
        <taxon>Bacillaceae</taxon>
        <taxon>Evansella</taxon>
    </lineage>
</organism>
<feature type="domain" description="HTH crp-type" evidence="6">
    <location>
        <begin position="18"/>
        <end position="52"/>
    </location>
</feature>
<dbReference type="Gene3D" id="1.10.10.60">
    <property type="entry name" value="Homeodomain-like"/>
    <property type="match status" value="1"/>
</dbReference>
<evidence type="ECO:0000256" key="1">
    <source>
        <dbReference type="ARBA" id="ARBA00010466"/>
    </source>
</evidence>
<dbReference type="GO" id="GO:0030246">
    <property type="term" value="F:carbohydrate binding"/>
    <property type="evidence" value="ECO:0007669"/>
    <property type="project" value="InterPro"/>
</dbReference>
<dbReference type="Proteomes" id="UP000198935">
    <property type="component" value="Unassembled WGS sequence"/>
</dbReference>
<sequence>MSASEEKRLLIKVAHMYYELDMTQGEIAKELGIYRTTISRMLKKAKQEGIVQIHIETSGYETFELEKRLEKAFQLKEVIIVPAVESQTDTGRKKALGHAAYDLLNRIIKDKDIIGFAWGTTLSSMVGRSAEYKTKAADFVPLVGGPGTMDNKYHVNTIVYNVANAFGGSAHFIDAAAVVEKKETRDDIVGSKYFQKILQMWEKINIAVVGIGAPLSSSNLIWTGFFGDKEIKELNTLNAIGDICSRFYDIDGNIIHSEITDRTIAIELTKLQQLDYSIAVAESIDKVPSIVGALRGRFVNVLITDDITANELVKYV</sequence>
<dbReference type="GO" id="GO:0003677">
    <property type="term" value="F:DNA binding"/>
    <property type="evidence" value="ECO:0007669"/>
    <property type="project" value="UniProtKB-KW"/>
</dbReference>
<name>A0A1H3H8A5_9BACI</name>
<keyword evidence="8" id="KW-1185">Reference proteome</keyword>
<accession>A0A1H3H8A5</accession>
<evidence type="ECO:0000259" key="5">
    <source>
        <dbReference type="Pfam" id="PF04198"/>
    </source>
</evidence>
<evidence type="ECO:0000313" key="7">
    <source>
        <dbReference type="EMBL" id="SDY11455.1"/>
    </source>
</evidence>
<dbReference type="STRING" id="1503961.SAMN05421736_101403"/>
<dbReference type="EMBL" id="FNPI01000001">
    <property type="protein sequence ID" value="SDY11455.1"/>
    <property type="molecule type" value="Genomic_DNA"/>
</dbReference>
<dbReference type="Pfam" id="PF13545">
    <property type="entry name" value="HTH_Crp_2"/>
    <property type="match status" value="1"/>
</dbReference>
<dbReference type="InterPro" id="IPR012318">
    <property type="entry name" value="HTH_CRP"/>
</dbReference>
<dbReference type="InterPro" id="IPR051054">
    <property type="entry name" value="SorC_transcr_regulators"/>
</dbReference>
<dbReference type="SUPFAM" id="SSF46785">
    <property type="entry name" value="Winged helix' DNA-binding domain"/>
    <property type="match status" value="1"/>
</dbReference>
<dbReference type="InterPro" id="IPR037171">
    <property type="entry name" value="NagB/RpiA_transferase-like"/>
</dbReference>
<keyword evidence="4" id="KW-0804">Transcription</keyword>
<protein>
    <submittedName>
        <fullName evidence="7">DNA-binding transcriptional regulator LsrR, DeoR family</fullName>
    </submittedName>
</protein>
<evidence type="ECO:0000256" key="3">
    <source>
        <dbReference type="ARBA" id="ARBA00023125"/>
    </source>
</evidence>
<feature type="domain" description="Sugar-binding" evidence="5">
    <location>
        <begin position="61"/>
        <end position="313"/>
    </location>
</feature>
<dbReference type="SUPFAM" id="SSF100950">
    <property type="entry name" value="NagB/RpiA/CoA transferase-like"/>
    <property type="match status" value="1"/>
</dbReference>
<keyword evidence="2" id="KW-0805">Transcription regulation</keyword>
<evidence type="ECO:0000259" key="6">
    <source>
        <dbReference type="Pfam" id="PF13545"/>
    </source>
</evidence>
<dbReference type="InterPro" id="IPR007324">
    <property type="entry name" value="Sugar-bd_dom_put"/>
</dbReference>
<comment type="similarity">
    <text evidence="1">Belongs to the SorC transcriptional regulatory family.</text>
</comment>
<dbReference type="GO" id="GO:0006355">
    <property type="term" value="P:regulation of DNA-templated transcription"/>
    <property type="evidence" value="ECO:0007669"/>
    <property type="project" value="InterPro"/>
</dbReference>
<dbReference type="Gene3D" id="3.40.50.1360">
    <property type="match status" value="1"/>
</dbReference>
<dbReference type="PANTHER" id="PTHR34294">
    <property type="entry name" value="TRANSCRIPTIONAL REGULATOR-RELATED"/>
    <property type="match status" value="1"/>
</dbReference>